<keyword evidence="2" id="KW-1185">Reference proteome</keyword>
<evidence type="ECO:0000313" key="1">
    <source>
        <dbReference type="EMBL" id="RHK51278.1"/>
    </source>
</evidence>
<dbReference type="RefSeq" id="WP_118355036.1">
    <property type="nucleotide sequence ID" value="NZ_CATXCZ010000012.1"/>
</dbReference>
<name>A0A3R6FKX0_9BACT</name>
<accession>A0A3R6FKX0</accession>
<dbReference type="Proteomes" id="UP000286598">
    <property type="component" value="Unassembled WGS sequence"/>
</dbReference>
<gene>
    <name evidence="1" type="ORF">DW060_05060</name>
</gene>
<reference evidence="1 2" key="1">
    <citation type="submission" date="2018-08" db="EMBL/GenBank/DDBJ databases">
        <title>A genome reference for cultivated species of the human gut microbiota.</title>
        <authorList>
            <person name="Zou Y."/>
            <person name="Xue W."/>
            <person name="Luo G."/>
        </authorList>
    </citation>
    <scope>NUCLEOTIDE SEQUENCE [LARGE SCALE GENOMIC DNA]</scope>
    <source>
        <strain evidence="1 2">AF42-9</strain>
    </source>
</reference>
<organism evidence="1 2">
    <name type="scientific">Leyella stercorea</name>
    <dbReference type="NCBI Taxonomy" id="363265"/>
    <lineage>
        <taxon>Bacteria</taxon>
        <taxon>Pseudomonadati</taxon>
        <taxon>Bacteroidota</taxon>
        <taxon>Bacteroidia</taxon>
        <taxon>Bacteroidales</taxon>
        <taxon>Prevotellaceae</taxon>
        <taxon>Leyella</taxon>
    </lineage>
</organism>
<comment type="caution">
    <text evidence="1">The sequence shown here is derived from an EMBL/GenBank/DDBJ whole genome shotgun (WGS) entry which is preliminary data.</text>
</comment>
<proteinExistence type="predicted"/>
<protein>
    <submittedName>
        <fullName evidence="1">Protein tyrosine phosphatase</fullName>
    </submittedName>
</protein>
<sequence>MDKKKLTREEALRRWNASKELKRKMSEKLERLVRESCKGRDDNGTVSVEVW</sequence>
<dbReference type="OrthoDB" id="1076169at2"/>
<dbReference type="AlphaFoldDB" id="A0A3R6FKX0"/>
<evidence type="ECO:0000313" key="2">
    <source>
        <dbReference type="Proteomes" id="UP000286598"/>
    </source>
</evidence>
<dbReference type="EMBL" id="QRNO01000018">
    <property type="protein sequence ID" value="RHK51278.1"/>
    <property type="molecule type" value="Genomic_DNA"/>
</dbReference>